<dbReference type="Proteomes" id="UP000239203">
    <property type="component" value="Unassembled WGS sequence"/>
</dbReference>
<reference evidence="2 3" key="1">
    <citation type="submission" date="2018-02" db="EMBL/GenBank/DDBJ databases">
        <title>Genomic Encyclopedia of Archaeal and Bacterial Type Strains, Phase II (KMG-II): from individual species to whole genera.</title>
        <authorList>
            <person name="Goeker M."/>
        </authorList>
    </citation>
    <scope>NUCLEOTIDE SEQUENCE [LARGE SCALE GENOMIC DNA]</scope>
    <source>
        <strain evidence="2 3">YU 961-1</strain>
    </source>
</reference>
<feature type="compositionally biased region" description="Gly residues" evidence="1">
    <location>
        <begin position="167"/>
        <end position="176"/>
    </location>
</feature>
<protein>
    <submittedName>
        <fullName evidence="2">Uncharacterized protein</fullName>
    </submittedName>
</protein>
<evidence type="ECO:0000256" key="1">
    <source>
        <dbReference type="SAM" id="MobiDB-lite"/>
    </source>
</evidence>
<feature type="compositionally biased region" description="Basic residues" evidence="1">
    <location>
        <begin position="192"/>
        <end position="208"/>
    </location>
</feature>
<dbReference type="AlphaFoldDB" id="A0A2S6GTF1"/>
<dbReference type="OrthoDB" id="3557251at2"/>
<name>A0A2S6GTF1_9PSEU</name>
<dbReference type="EMBL" id="PTIX01000005">
    <property type="protein sequence ID" value="PPK68401.1"/>
    <property type="molecule type" value="Genomic_DNA"/>
</dbReference>
<gene>
    <name evidence="2" type="ORF">CLV40_105124</name>
</gene>
<evidence type="ECO:0000313" key="2">
    <source>
        <dbReference type="EMBL" id="PPK68401.1"/>
    </source>
</evidence>
<dbReference type="RefSeq" id="WP_104478886.1">
    <property type="nucleotide sequence ID" value="NZ_CP154825.1"/>
</dbReference>
<accession>A0A2S6GTF1</accession>
<evidence type="ECO:0000313" key="3">
    <source>
        <dbReference type="Proteomes" id="UP000239203"/>
    </source>
</evidence>
<organism evidence="2 3">
    <name type="scientific">Actinokineospora auranticolor</name>
    <dbReference type="NCBI Taxonomy" id="155976"/>
    <lineage>
        <taxon>Bacteria</taxon>
        <taxon>Bacillati</taxon>
        <taxon>Actinomycetota</taxon>
        <taxon>Actinomycetes</taxon>
        <taxon>Pseudonocardiales</taxon>
        <taxon>Pseudonocardiaceae</taxon>
        <taxon>Actinokineospora</taxon>
    </lineage>
</organism>
<keyword evidence="3" id="KW-1185">Reference proteome</keyword>
<comment type="caution">
    <text evidence="2">The sequence shown here is derived from an EMBL/GenBank/DDBJ whole genome shotgun (WGS) entry which is preliminary data.</text>
</comment>
<proteinExistence type="predicted"/>
<sequence>MTNDLVVVTAIRAASSPLFCETTRATVAVSDPERTPTYVEGSRTAALLTAPNGTIAGLLDPAWPGARVSTTAPSKDRYQADVVHEDGLFAYLSVIGPDNAAATTIRPSGDDVERALPKAGAPLVDAPAPADRSSARGRFLDSCIDQARAYRVVVDAASLVAGRDRGGPTGLQGGHGGQRRRCRRLLPPGATHRLHRPGHAERHRRHRGQNPSGRPRVWTADR</sequence>
<feature type="region of interest" description="Disordered" evidence="1">
    <location>
        <begin position="162"/>
        <end position="222"/>
    </location>
</feature>